<dbReference type="InterPro" id="IPR009100">
    <property type="entry name" value="AcylCoA_DH/oxidase_NM_dom_sf"/>
</dbReference>
<dbReference type="InterPro" id="IPR006091">
    <property type="entry name" value="Acyl-CoA_Oxase/DH_mid-dom"/>
</dbReference>
<accession>A0ABS0PC18</accession>
<evidence type="ECO:0000313" key="10">
    <source>
        <dbReference type="Proteomes" id="UP001194539"/>
    </source>
</evidence>
<dbReference type="InterPro" id="IPR046373">
    <property type="entry name" value="Acyl-CoA_Oxase/DH_mid-dom_sf"/>
</dbReference>
<dbReference type="InterPro" id="IPR036250">
    <property type="entry name" value="AcylCo_DH-like_C"/>
</dbReference>
<evidence type="ECO:0000256" key="1">
    <source>
        <dbReference type="ARBA" id="ARBA00001974"/>
    </source>
</evidence>
<dbReference type="EMBL" id="JACEGD010000038">
    <property type="protein sequence ID" value="MBH5390850.1"/>
    <property type="molecule type" value="Genomic_DNA"/>
</dbReference>
<feature type="domain" description="Acyl-CoA oxidase/dehydrogenase middle" evidence="7">
    <location>
        <begin position="120"/>
        <end position="214"/>
    </location>
</feature>
<evidence type="ECO:0000313" key="9">
    <source>
        <dbReference type="EMBL" id="MBH5390850.1"/>
    </source>
</evidence>
<evidence type="ECO:0000256" key="4">
    <source>
        <dbReference type="ARBA" id="ARBA00022827"/>
    </source>
</evidence>
<evidence type="ECO:0000259" key="7">
    <source>
        <dbReference type="Pfam" id="PF02770"/>
    </source>
</evidence>
<dbReference type="Proteomes" id="UP001194539">
    <property type="component" value="Unassembled WGS sequence"/>
</dbReference>
<dbReference type="InterPro" id="IPR009075">
    <property type="entry name" value="AcylCo_DH/oxidase_C"/>
</dbReference>
<keyword evidence="10" id="KW-1185">Reference proteome</keyword>
<dbReference type="Pfam" id="PF00441">
    <property type="entry name" value="Acyl-CoA_dh_1"/>
    <property type="match status" value="1"/>
</dbReference>
<dbReference type="Gene3D" id="2.40.110.10">
    <property type="entry name" value="Butyryl-CoA Dehydrogenase, subunit A, domain 2"/>
    <property type="match status" value="1"/>
</dbReference>
<sequence>MLLNEDQLAIRDLARRFARQRLAPSYQARERAAVMDRDLVRELGDLGLLGVDLPEEFGGLAAPGVTAGVIAEELAYGDFNISTVQVNVSLLGAILANSGSPDLVQEWLPRMISGEKLLGICVTEPGGGSDAGNMKLRCRREGNHYVLNGEKTSITFADCADAFIVFARTGTAESGAGGITAMVVSADSPGLSRTRFNDVGSRIIGRGSVFFDNVRVPVANRLGAEDQGFTHVMRGFDYSRALIALECIGCAQASLDEAWEYTKTRNAFNAPIAQYQGVTFPLVEYESQLAAIRQLSYHAIALRDAGQPHTAEAAMVKWMGPKTAFDTIHQCLLTFGHYGWTLESPHQQRMRDVMGLEIGDGTAGIMKLIVARERIGRAAVQYAKR</sequence>
<dbReference type="InterPro" id="IPR037069">
    <property type="entry name" value="AcylCoA_DH/ox_N_sf"/>
</dbReference>
<comment type="similarity">
    <text evidence="2 5">Belongs to the acyl-CoA dehydrogenase family.</text>
</comment>
<evidence type="ECO:0000256" key="5">
    <source>
        <dbReference type="RuleBase" id="RU362125"/>
    </source>
</evidence>
<evidence type="ECO:0000259" key="8">
    <source>
        <dbReference type="Pfam" id="PF02771"/>
    </source>
</evidence>
<keyword evidence="3 5" id="KW-0285">Flavoprotein</keyword>
<comment type="caution">
    <text evidence="9">The sequence shown here is derived from an EMBL/GenBank/DDBJ whole genome shotgun (WGS) entry which is preliminary data.</text>
</comment>
<evidence type="ECO:0000256" key="2">
    <source>
        <dbReference type="ARBA" id="ARBA00009347"/>
    </source>
</evidence>
<feature type="domain" description="Acyl-CoA dehydrogenase/oxidase C-terminal" evidence="6">
    <location>
        <begin position="226"/>
        <end position="373"/>
    </location>
</feature>
<proteinExistence type="inferred from homology"/>
<dbReference type="InterPro" id="IPR013786">
    <property type="entry name" value="AcylCoA_DH/ox_N"/>
</dbReference>
<gene>
    <name evidence="9" type="ORF">H1B27_31935</name>
</gene>
<evidence type="ECO:0000256" key="3">
    <source>
        <dbReference type="ARBA" id="ARBA00022630"/>
    </source>
</evidence>
<dbReference type="PANTHER" id="PTHR43884:SF37">
    <property type="entry name" value="ACYL-COA DEHYDROGENASE"/>
    <property type="match status" value="1"/>
</dbReference>
<evidence type="ECO:0000259" key="6">
    <source>
        <dbReference type="Pfam" id="PF00441"/>
    </source>
</evidence>
<feature type="domain" description="Acyl-CoA dehydrogenase/oxidase N-terminal" evidence="8">
    <location>
        <begin position="4"/>
        <end position="115"/>
    </location>
</feature>
<comment type="cofactor">
    <cofactor evidence="1 5">
        <name>FAD</name>
        <dbReference type="ChEBI" id="CHEBI:57692"/>
    </cofactor>
</comment>
<reference evidence="9 10" key="1">
    <citation type="submission" date="2020-07" db="EMBL/GenBank/DDBJ databases">
        <title>Bradyrhizobium diversity isolated from nodules of indigenous legumes of Western Australia.</title>
        <authorList>
            <person name="Klepa M.S."/>
        </authorList>
    </citation>
    <scope>NUCLEOTIDE SEQUENCE [LARGE SCALE GENOMIC DNA]</scope>
    <source>
        <strain evidence="9 10">CNPSo 4019</strain>
    </source>
</reference>
<dbReference type="RefSeq" id="WP_197968784.1">
    <property type="nucleotide sequence ID" value="NZ_JACEGD010000038.1"/>
</dbReference>
<dbReference type="Pfam" id="PF02770">
    <property type="entry name" value="Acyl-CoA_dh_M"/>
    <property type="match status" value="1"/>
</dbReference>
<dbReference type="SUPFAM" id="SSF47203">
    <property type="entry name" value="Acyl-CoA dehydrogenase C-terminal domain-like"/>
    <property type="match status" value="1"/>
</dbReference>
<keyword evidence="4 5" id="KW-0274">FAD</keyword>
<protein>
    <submittedName>
        <fullName evidence="9">Acyl-CoA dehydrogenase family protein</fullName>
    </submittedName>
</protein>
<organism evidence="9 10">
    <name type="scientific">Bradyrhizobium diversitatis</name>
    <dbReference type="NCBI Taxonomy" id="2755406"/>
    <lineage>
        <taxon>Bacteria</taxon>
        <taxon>Pseudomonadati</taxon>
        <taxon>Pseudomonadota</taxon>
        <taxon>Alphaproteobacteria</taxon>
        <taxon>Hyphomicrobiales</taxon>
        <taxon>Nitrobacteraceae</taxon>
        <taxon>Bradyrhizobium</taxon>
    </lineage>
</organism>
<dbReference type="Gene3D" id="1.10.540.10">
    <property type="entry name" value="Acyl-CoA dehydrogenase/oxidase, N-terminal domain"/>
    <property type="match status" value="1"/>
</dbReference>
<dbReference type="SUPFAM" id="SSF56645">
    <property type="entry name" value="Acyl-CoA dehydrogenase NM domain-like"/>
    <property type="match status" value="1"/>
</dbReference>
<dbReference type="Gene3D" id="1.20.140.10">
    <property type="entry name" value="Butyryl-CoA Dehydrogenase, subunit A, domain 3"/>
    <property type="match status" value="1"/>
</dbReference>
<keyword evidence="5" id="KW-0560">Oxidoreductase</keyword>
<dbReference type="Pfam" id="PF02771">
    <property type="entry name" value="Acyl-CoA_dh_N"/>
    <property type="match status" value="1"/>
</dbReference>
<name>A0ABS0PC18_9BRAD</name>
<dbReference type="PANTHER" id="PTHR43884">
    <property type="entry name" value="ACYL-COA DEHYDROGENASE"/>
    <property type="match status" value="1"/>
</dbReference>